<dbReference type="InterPro" id="IPR019807">
    <property type="entry name" value="Hexokinase_BS"/>
</dbReference>
<keyword evidence="6 14" id="KW-0418">Kinase</keyword>
<dbReference type="PANTHER" id="PTHR19443">
    <property type="entry name" value="HEXOKINASE"/>
    <property type="match status" value="1"/>
</dbReference>
<dbReference type="OrthoDB" id="419537at2759"/>
<dbReference type="CDD" id="cd24019">
    <property type="entry name" value="ASKHA_NBD_HK_meta"/>
    <property type="match status" value="1"/>
</dbReference>
<dbReference type="SUPFAM" id="SSF53067">
    <property type="entry name" value="Actin-like ATPase domain"/>
    <property type="match status" value="2"/>
</dbReference>
<keyword evidence="8 14" id="KW-0324">Glycolysis</keyword>
<evidence type="ECO:0000256" key="13">
    <source>
        <dbReference type="ARBA" id="ARBA00059457"/>
    </source>
</evidence>
<evidence type="ECO:0000256" key="14">
    <source>
        <dbReference type="RuleBase" id="RU362007"/>
    </source>
</evidence>
<dbReference type="Pfam" id="PF00349">
    <property type="entry name" value="Hexokinase_1"/>
    <property type="match status" value="1"/>
</dbReference>
<protein>
    <recommendedName>
        <fullName evidence="14">Phosphotransferase</fullName>
        <ecNumber evidence="14">2.7.1.-</ecNumber>
    </recommendedName>
</protein>
<dbReference type="Gene3D" id="3.30.420.40">
    <property type="match status" value="1"/>
</dbReference>
<comment type="catalytic activity">
    <reaction evidence="9">
        <text>a D-hexose + ATP = a D-hexose 6-phosphate + ADP + H(+)</text>
        <dbReference type="Rhea" id="RHEA:22740"/>
        <dbReference type="ChEBI" id="CHEBI:4194"/>
        <dbReference type="ChEBI" id="CHEBI:15378"/>
        <dbReference type="ChEBI" id="CHEBI:30616"/>
        <dbReference type="ChEBI" id="CHEBI:229467"/>
        <dbReference type="ChEBI" id="CHEBI:456216"/>
        <dbReference type="EC" id="2.7.1.1"/>
    </reaction>
    <physiologicalReaction direction="left-to-right" evidence="9">
        <dbReference type="Rhea" id="RHEA:22741"/>
    </physiologicalReaction>
</comment>
<dbReference type="FunFam" id="3.40.367.20:FF:000005">
    <property type="entry name" value="Phosphotransferase"/>
    <property type="match status" value="1"/>
</dbReference>
<proteinExistence type="inferred from homology"/>
<evidence type="ECO:0000256" key="11">
    <source>
        <dbReference type="ARBA" id="ARBA00048160"/>
    </source>
</evidence>
<evidence type="ECO:0000256" key="8">
    <source>
        <dbReference type="ARBA" id="ARBA00023152"/>
    </source>
</evidence>
<dbReference type="InterPro" id="IPR001312">
    <property type="entry name" value="Hexokinase"/>
</dbReference>
<keyword evidence="18" id="KW-1185">Reference proteome</keyword>
<feature type="domain" description="Hexokinase C-terminal" evidence="16">
    <location>
        <begin position="211"/>
        <end position="446"/>
    </location>
</feature>
<dbReference type="GO" id="GO:0004340">
    <property type="term" value="F:glucokinase activity"/>
    <property type="evidence" value="ECO:0007669"/>
    <property type="project" value="TreeGrafter"/>
</dbReference>
<dbReference type="AlphaFoldDB" id="A0A9J6BQQ6"/>
<comment type="catalytic activity">
    <reaction evidence="10">
        <text>D-fructose + ATP = D-fructose 6-phosphate + ADP + H(+)</text>
        <dbReference type="Rhea" id="RHEA:16125"/>
        <dbReference type="ChEBI" id="CHEBI:15378"/>
        <dbReference type="ChEBI" id="CHEBI:30616"/>
        <dbReference type="ChEBI" id="CHEBI:37721"/>
        <dbReference type="ChEBI" id="CHEBI:61527"/>
        <dbReference type="ChEBI" id="CHEBI:456216"/>
        <dbReference type="EC" id="2.7.1.1"/>
    </reaction>
    <physiologicalReaction direction="left-to-right" evidence="10">
        <dbReference type="Rhea" id="RHEA:16126"/>
    </physiologicalReaction>
</comment>
<dbReference type="GO" id="GO:0006096">
    <property type="term" value="P:glycolytic process"/>
    <property type="evidence" value="ECO:0007669"/>
    <property type="project" value="UniProtKB-KW"/>
</dbReference>
<evidence type="ECO:0000256" key="9">
    <source>
        <dbReference type="ARBA" id="ARBA00044613"/>
    </source>
</evidence>
<evidence type="ECO:0000256" key="6">
    <source>
        <dbReference type="ARBA" id="ARBA00022777"/>
    </source>
</evidence>
<comment type="catalytic activity">
    <reaction evidence="12">
        <text>D-mannose + ATP = D-mannose 6-phosphate + ADP + H(+)</text>
        <dbReference type="Rhea" id="RHEA:11028"/>
        <dbReference type="ChEBI" id="CHEBI:4208"/>
        <dbReference type="ChEBI" id="CHEBI:15378"/>
        <dbReference type="ChEBI" id="CHEBI:30616"/>
        <dbReference type="ChEBI" id="CHEBI:58735"/>
        <dbReference type="ChEBI" id="CHEBI:456216"/>
        <dbReference type="EC" id="2.7.1.1"/>
    </reaction>
    <physiologicalReaction direction="left-to-right" evidence="12">
        <dbReference type="Rhea" id="RHEA:11029"/>
    </physiologicalReaction>
</comment>
<evidence type="ECO:0000313" key="18">
    <source>
        <dbReference type="Proteomes" id="UP001107558"/>
    </source>
</evidence>
<dbReference type="GO" id="GO:0005524">
    <property type="term" value="F:ATP binding"/>
    <property type="evidence" value="ECO:0007669"/>
    <property type="project" value="UniProtKB-UniRule"/>
</dbReference>
<dbReference type="Gene3D" id="3.40.367.20">
    <property type="match status" value="1"/>
</dbReference>
<comment type="similarity">
    <text evidence="3 14">Belongs to the hexokinase family.</text>
</comment>
<evidence type="ECO:0000313" key="17">
    <source>
        <dbReference type="EMBL" id="KAG5671718.1"/>
    </source>
</evidence>
<keyword evidence="5 14" id="KW-0547">Nucleotide-binding</keyword>
<dbReference type="EMBL" id="JADBJN010000003">
    <property type="protein sequence ID" value="KAG5671718.1"/>
    <property type="molecule type" value="Genomic_DNA"/>
</dbReference>
<dbReference type="GO" id="GO:0001678">
    <property type="term" value="P:intracellular glucose homeostasis"/>
    <property type="evidence" value="ECO:0007669"/>
    <property type="project" value="InterPro"/>
</dbReference>
<dbReference type="GO" id="GO:0005829">
    <property type="term" value="C:cytosol"/>
    <property type="evidence" value="ECO:0007669"/>
    <property type="project" value="TreeGrafter"/>
</dbReference>
<evidence type="ECO:0000256" key="1">
    <source>
        <dbReference type="ARBA" id="ARBA00004888"/>
    </source>
</evidence>
<evidence type="ECO:0000256" key="4">
    <source>
        <dbReference type="ARBA" id="ARBA00022679"/>
    </source>
</evidence>
<sequence length="452" mass="51065">MTNSIPQKVHDAIDRDLVLDNKKLNDVMVKFEREIKKGLSKAHHDESEVKCFVTYVQNLPMGTEKGKFLALDLGGTNFRVLLIILKGEEDYEFKSKIFAIPQSLMVGSGRDLFDHIAQCLAEFIKDMNIQNEILPLGFTFSFPCQQKGLTTGTLIKWTKGFNCSDVVEKNVVELLEEAIQRRNDIKILICAILNDTTGTLMSCAWKYQDCKIGVIIGTGSNACYVEKVRYAEWFDKPGKFDDESVIINTEFGAFGDKGSLDDIRTCFDIEVDKNSINPSNQLFEKMISGMYMGELVRLVIVKLASKGLIFNGKISKKFMQRETFFTKYISEIEHEENNVFHATKEILYELDIENPTEEDCRIVRYCCELISKRAAQLVSSGLAVLMLRIGDPKITIGVDGSVYRFHPRFHDLMTETIKQLIPSNYEFKLVLSEDGSGRGAALVAAVASKDLQ</sequence>
<dbReference type="InterPro" id="IPR022672">
    <property type="entry name" value="Hexokinase_N"/>
</dbReference>
<dbReference type="PROSITE" id="PS00378">
    <property type="entry name" value="HEXOKINASE_1"/>
    <property type="match status" value="1"/>
</dbReference>
<dbReference type="GO" id="GO:0006006">
    <property type="term" value="P:glucose metabolic process"/>
    <property type="evidence" value="ECO:0007669"/>
    <property type="project" value="TreeGrafter"/>
</dbReference>
<dbReference type="Pfam" id="PF03727">
    <property type="entry name" value="Hexokinase_2"/>
    <property type="match status" value="1"/>
</dbReference>
<comment type="catalytic activity">
    <reaction evidence="11">
        <text>D-glucose + ATP = D-glucose 6-phosphate + ADP + H(+)</text>
        <dbReference type="Rhea" id="RHEA:17825"/>
        <dbReference type="ChEBI" id="CHEBI:4167"/>
        <dbReference type="ChEBI" id="CHEBI:15378"/>
        <dbReference type="ChEBI" id="CHEBI:30616"/>
        <dbReference type="ChEBI" id="CHEBI:61548"/>
        <dbReference type="ChEBI" id="CHEBI:456216"/>
        <dbReference type="EC" id="2.7.1.1"/>
    </reaction>
    <physiologicalReaction direction="left-to-right" evidence="11">
        <dbReference type="Rhea" id="RHEA:17826"/>
    </physiologicalReaction>
</comment>
<evidence type="ECO:0000256" key="12">
    <source>
        <dbReference type="ARBA" id="ARBA00050361"/>
    </source>
</evidence>
<keyword evidence="7 14" id="KW-0067">ATP-binding</keyword>
<gene>
    <name evidence="17" type="ORF">PVAND_001898</name>
</gene>
<reference evidence="17" key="1">
    <citation type="submission" date="2021-03" db="EMBL/GenBank/DDBJ databases">
        <title>Chromosome level genome of the anhydrobiotic midge Polypedilum vanderplanki.</title>
        <authorList>
            <person name="Yoshida Y."/>
            <person name="Kikawada T."/>
            <person name="Gusev O."/>
        </authorList>
    </citation>
    <scope>NUCLEOTIDE SEQUENCE</scope>
    <source>
        <strain evidence="17">NIAS01</strain>
        <tissue evidence="17">Whole body or cell culture</tissue>
    </source>
</reference>
<evidence type="ECO:0000256" key="5">
    <source>
        <dbReference type="ARBA" id="ARBA00022741"/>
    </source>
</evidence>
<dbReference type="PANTHER" id="PTHR19443:SF16">
    <property type="entry name" value="HEXOKINASE TYPE 1-RELATED"/>
    <property type="match status" value="1"/>
</dbReference>
<dbReference type="GO" id="GO:0005536">
    <property type="term" value="F:D-glucose binding"/>
    <property type="evidence" value="ECO:0007669"/>
    <property type="project" value="InterPro"/>
</dbReference>
<evidence type="ECO:0000256" key="3">
    <source>
        <dbReference type="ARBA" id="ARBA00009225"/>
    </source>
</evidence>
<keyword evidence="4 14" id="KW-0808">Transferase</keyword>
<comment type="pathway">
    <text evidence="2">Carbohydrate metabolism; hexose metabolism.</text>
</comment>
<dbReference type="InterPro" id="IPR022673">
    <property type="entry name" value="Hexokinase_C"/>
</dbReference>
<comment type="pathway">
    <text evidence="1">Carbohydrate degradation; glycolysis; D-glyceraldehyde 3-phosphate and glycerone phosphate from D-glucose: step 1/4.</text>
</comment>
<evidence type="ECO:0000256" key="7">
    <source>
        <dbReference type="ARBA" id="ARBA00022840"/>
    </source>
</evidence>
<dbReference type="FunFam" id="3.30.420.40:FF:000095">
    <property type="entry name" value="Phosphotransferase"/>
    <property type="match status" value="1"/>
</dbReference>
<accession>A0A9J6BQQ6</accession>
<dbReference type="PRINTS" id="PR00475">
    <property type="entry name" value="HEXOKINASE"/>
</dbReference>
<evidence type="ECO:0000256" key="2">
    <source>
        <dbReference type="ARBA" id="ARBA00005028"/>
    </source>
</evidence>
<dbReference type="GO" id="GO:0005739">
    <property type="term" value="C:mitochondrion"/>
    <property type="evidence" value="ECO:0007669"/>
    <property type="project" value="TreeGrafter"/>
</dbReference>
<evidence type="ECO:0000259" key="15">
    <source>
        <dbReference type="Pfam" id="PF00349"/>
    </source>
</evidence>
<comment type="function">
    <text evidence="13">Catalyzes the phosphorylation of various hexoses to hexose 6-phosphate.</text>
</comment>
<evidence type="ECO:0000256" key="10">
    <source>
        <dbReference type="ARBA" id="ARBA00047905"/>
    </source>
</evidence>
<dbReference type="Proteomes" id="UP001107558">
    <property type="component" value="Chromosome 3"/>
</dbReference>
<dbReference type="EC" id="2.7.1.-" evidence="14"/>
<comment type="caution">
    <text evidence="17">The sequence shown here is derived from an EMBL/GenBank/DDBJ whole genome shotgun (WGS) entry which is preliminary data.</text>
</comment>
<dbReference type="PROSITE" id="PS51748">
    <property type="entry name" value="HEXOKINASE_2"/>
    <property type="match status" value="1"/>
</dbReference>
<dbReference type="InterPro" id="IPR043129">
    <property type="entry name" value="ATPase_NBD"/>
</dbReference>
<name>A0A9J6BQQ6_POLVA</name>
<organism evidence="17 18">
    <name type="scientific">Polypedilum vanderplanki</name>
    <name type="common">Sleeping chironomid midge</name>
    <dbReference type="NCBI Taxonomy" id="319348"/>
    <lineage>
        <taxon>Eukaryota</taxon>
        <taxon>Metazoa</taxon>
        <taxon>Ecdysozoa</taxon>
        <taxon>Arthropoda</taxon>
        <taxon>Hexapoda</taxon>
        <taxon>Insecta</taxon>
        <taxon>Pterygota</taxon>
        <taxon>Neoptera</taxon>
        <taxon>Endopterygota</taxon>
        <taxon>Diptera</taxon>
        <taxon>Nematocera</taxon>
        <taxon>Chironomoidea</taxon>
        <taxon>Chironomidae</taxon>
        <taxon>Chironominae</taxon>
        <taxon>Polypedilum</taxon>
        <taxon>Polypedilum</taxon>
    </lineage>
</organism>
<evidence type="ECO:0000259" key="16">
    <source>
        <dbReference type="Pfam" id="PF03727"/>
    </source>
</evidence>
<feature type="domain" description="Hexokinase N-terminal" evidence="15">
    <location>
        <begin position="12"/>
        <end position="205"/>
    </location>
</feature>
<dbReference type="GO" id="GO:0008865">
    <property type="term" value="F:fructokinase activity"/>
    <property type="evidence" value="ECO:0007669"/>
    <property type="project" value="TreeGrafter"/>
</dbReference>